<dbReference type="Pfam" id="PF01408">
    <property type="entry name" value="GFO_IDH_MocA"/>
    <property type="match status" value="1"/>
</dbReference>
<evidence type="ECO:0000259" key="4">
    <source>
        <dbReference type="Pfam" id="PF22725"/>
    </source>
</evidence>
<dbReference type="PANTHER" id="PTHR43818:SF11">
    <property type="entry name" value="BCDNA.GH03377"/>
    <property type="match status" value="1"/>
</dbReference>
<dbReference type="KEGG" id="bhc:JFL75_10175"/>
<dbReference type="RefSeq" id="WP_215628558.1">
    <property type="nucleotide sequence ID" value="NZ_CP067089.2"/>
</dbReference>
<keyword evidence="6" id="KW-1185">Reference proteome</keyword>
<feature type="domain" description="Gfo/Idh/MocA-like oxidoreductase N-terminal" evidence="3">
    <location>
        <begin position="9"/>
        <end position="122"/>
    </location>
</feature>
<organism evidence="5 6">
    <name type="scientific">Breznakiella homolactica</name>
    <dbReference type="NCBI Taxonomy" id="2798577"/>
    <lineage>
        <taxon>Bacteria</taxon>
        <taxon>Pseudomonadati</taxon>
        <taxon>Spirochaetota</taxon>
        <taxon>Spirochaetia</taxon>
        <taxon>Spirochaetales</taxon>
        <taxon>Breznakiellaceae</taxon>
        <taxon>Breznakiella</taxon>
    </lineage>
</organism>
<evidence type="ECO:0000256" key="2">
    <source>
        <dbReference type="SAM" id="MobiDB-lite"/>
    </source>
</evidence>
<feature type="compositionally biased region" description="Polar residues" evidence="2">
    <location>
        <begin position="370"/>
        <end position="381"/>
    </location>
</feature>
<evidence type="ECO:0000313" key="6">
    <source>
        <dbReference type="Proteomes" id="UP000595917"/>
    </source>
</evidence>
<keyword evidence="1" id="KW-0560">Oxidoreductase</keyword>
<dbReference type="SUPFAM" id="SSF51735">
    <property type="entry name" value="NAD(P)-binding Rossmann-fold domains"/>
    <property type="match status" value="1"/>
</dbReference>
<dbReference type="InterPro" id="IPR050463">
    <property type="entry name" value="Gfo/Idh/MocA_oxidrdct_glycsds"/>
</dbReference>
<dbReference type="InterPro" id="IPR000683">
    <property type="entry name" value="Gfo/Idh/MocA-like_OxRdtase_N"/>
</dbReference>
<feature type="domain" description="GFO/IDH/MocA-like oxidoreductase" evidence="4">
    <location>
        <begin position="135"/>
        <end position="269"/>
    </location>
</feature>
<dbReference type="Gene3D" id="3.40.50.720">
    <property type="entry name" value="NAD(P)-binding Rossmann-like Domain"/>
    <property type="match status" value="1"/>
</dbReference>
<evidence type="ECO:0000256" key="1">
    <source>
        <dbReference type="ARBA" id="ARBA00023002"/>
    </source>
</evidence>
<dbReference type="PANTHER" id="PTHR43818">
    <property type="entry name" value="BCDNA.GH03377"/>
    <property type="match status" value="1"/>
</dbReference>
<dbReference type="GO" id="GO:0000166">
    <property type="term" value="F:nucleotide binding"/>
    <property type="evidence" value="ECO:0007669"/>
    <property type="project" value="InterPro"/>
</dbReference>
<dbReference type="Pfam" id="PF22725">
    <property type="entry name" value="GFO_IDH_MocA_C3"/>
    <property type="match status" value="1"/>
</dbReference>
<evidence type="ECO:0000259" key="3">
    <source>
        <dbReference type="Pfam" id="PF01408"/>
    </source>
</evidence>
<accession>A0A7T7XRM7</accession>
<gene>
    <name evidence="5" type="ORF">JFL75_10175</name>
</gene>
<dbReference type="GO" id="GO:0016491">
    <property type="term" value="F:oxidoreductase activity"/>
    <property type="evidence" value="ECO:0007669"/>
    <property type="project" value="UniProtKB-KW"/>
</dbReference>
<reference evidence="5" key="1">
    <citation type="submission" date="2021-01" db="EMBL/GenBank/DDBJ databases">
        <title>Description of Breznakiella homolactica.</title>
        <authorList>
            <person name="Song Y."/>
            <person name="Brune A."/>
        </authorList>
    </citation>
    <scope>NUCLEOTIDE SEQUENCE</scope>
    <source>
        <strain evidence="5">RmG30</strain>
    </source>
</reference>
<name>A0A7T7XRM7_9SPIR</name>
<dbReference type="AlphaFoldDB" id="A0A7T7XRM7"/>
<protein>
    <submittedName>
        <fullName evidence="5">Gfo/Idh/MocA family oxidoreductase</fullName>
    </submittedName>
</protein>
<evidence type="ECO:0000313" key="5">
    <source>
        <dbReference type="EMBL" id="QQO11249.1"/>
    </source>
</evidence>
<feature type="region of interest" description="Disordered" evidence="2">
    <location>
        <begin position="360"/>
        <end position="381"/>
    </location>
</feature>
<dbReference type="Proteomes" id="UP000595917">
    <property type="component" value="Chromosome"/>
</dbReference>
<dbReference type="InterPro" id="IPR036291">
    <property type="entry name" value="NAD(P)-bd_dom_sf"/>
</dbReference>
<sequence length="381" mass="41044">MAEGIRKVKTAVVGCGVISDIYLENMASVFSVLETAGCCDLNRDAAERTSQKYGIPVLTMEEILNNSEIELAVNLTTPGAHYPVIKELLSGGKHVYTEKPLTVSLNQAEELLALAGENKLLLGAAPDTFLGAAAQTARCIADSGIIGEITSCSAALNRDGGWMAEKYPYTAKPGGGIATDVGIYYITVLLSILGPVTEVSGFSETFRPERTHYHLARPDFGGKFTIESENLVAGSFRFAGGALGTIHLNANSIQNEQPQLILYGSEGILYLPDPNRFGGEVRVLLKGQNEPFVFPHTHGFSGNSRGLGAAELAWSLRRGRQPRASKEMAYHGLELLLGLDQSSRTKTWYTMKSTFERPAPLPRGYLGPEYSNSNPEASLAV</sequence>
<dbReference type="Gene3D" id="3.30.360.10">
    <property type="entry name" value="Dihydrodipicolinate Reductase, domain 2"/>
    <property type="match status" value="1"/>
</dbReference>
<proteinExistence type="predicted"/>
<dbReference type="SUPFAM" id="SSF55347">
    <property type="entry name" value="Glyceraldehyde-3-phosphate dehydrogenase-like, C-terminal domain"/>
    <property type="match status" value="1"/>
</dbReference>
<dbReference type="EMBL" id="CP067089">
    <property type="protein sequence ID" value="QQO11249.1"/>
    <property type="molecule type" value="Genomic_DNA"/>
</dbReference>
<dbReference type="InterPro" id="IPR055170">
    <property type="entry name" value="GFO_IDH_MocA-like_dom"/>
</dbReference>